<comment type="catalytic activity">
    <reaction evidence="1">
        <text>Release of N-terminal proline from a peptide.</text>
        <dbReference type="EC" id="3.4.11.5"/>
    </reaction>
</comment>
<feature type="domain" description="AB hydrolase-1" evidence="12">
    <location>
        <begin position="72"/>
        <end position="350"/>
    </location>
</feature>
<dbReference type="Pfam" id="PF00561">
    <property type="entry name" value="Abhydrolase_1"/>
    <property type="match status" value="1"/>
</dbReference>
<evidence type="ECO:0000256" key="2">
    <source>
        <dbReference type="ARBA" id="ARBA00004496"/>
    </source>
</evidence>
<comment type="caution">
    <text evidence="13">The sequence shown here is derived from an EMBL/GenBank/DDBJ whole genome shotgun (WGS) entry which is preliminary data.</text>
</comment>
<dbReference type="AlphaFoldDB" id="A0A4U5JZC2"/>
<evidence type="ECO:0000256" key="1">
    <source>
        <dbReference type="ARBA" id="ARBA00001585"/>
    </source>
</evidence>
<keyword evidence="9 13" id="KW-0378">Hydrolase</keyword>
<keyword evidence="11" id="KW-0732">Signal</keyword>
<evidence type="ECO:0000256" key="8">
    <source>
        <dbReference type="ARBA" id="ARBA00022670"/>
    </source>
</evidence>
<evidence type="ECO:0000256" key="9">
    <source>
        <dbReference type="ARBA" id="ARBA00022801"/>
    </source>
</evidence>
<evidence type="ECO:0000256" key="10">
    <source>
        <dbReference type="ARBA" id="ARBA00029605"/>
    </source>
</evidence>
<keyword evidence="8" id="KW-0645">Protease</keyword>
<dbReference type="PRINTS" id="PR00793">
    <property type="entry name" value="PROAMNOPTASE"/>
</dbReference>
<dbReference type="PANTHER" id="PTHR43722">
    <property type="entry name" value="PROLINE IMINOPEPTIDASE"/>
    <property type="match status" value="1"/>
</dbReference>
<proteinExistence type="inferred from homology"/>
<dbReference type="GO" id="GO:0004177">
    <property type="term" value="F:aminopeptidase activity"/>
    <property type="evidence" value="ECO:0007669"/>
    <property type="project" value="UniProtKB-KW"/>
</dbReference>
<dbReference type="Proteomes" id="UP000308707">
    <property type="component" value="Unassembled WGS sequence"/>
</dbReference>
<feature type="chain" id="PRO_5020595855" description="Proline iminopeptidase" evidence="11">
    <location>
        <begin position="23"/>
        <end position="368"/>
    </location>
</feature>
<reference evidence="13 14" key="1">
    <citation type="submission" date="2019-04" db="EMBL/GenBank/DDBJ databases">
        <title>Reference strain of H23.</title>
        <authorList>
            <person name="Luo X."/>
        </authorList>
    </citation>
    <scope>NUCLEOTIDE SEQUENCE [LARGE SCALE GENOMIC DNA]</scope>
    <source>
        <strain evidence="13 14">H23</strain>
    </source>
</reference>
<organism evidence="13 14">
    <name type="scientific">Luteimonas gilva</name>
    <dbReference type="NCBI Taxonomy" id="2572684"/>
    <lineage>
        <taxon>Bacteria</taxon>
        <taxon>Pseudomonadati</taxon>
        <taxon>Pseudomonadota</taxon>
        <taxon>Gammaproteobacteria</taxon>
        <taxon>Lysobacterales</taxon>
        <taxon>Lysobacteraceae</taxon>
        <taxon>Luteimonas</taxon>
    </lineage>
</organism>
<protein>
    <recommendedName>
        <fullName evidence="5">Proline iminopeptidase</fullName>
        <ecNumber evidence="4">3.4.11.5</ecNumber>
    </recommendedName>
    <alternativeName>
        <fullName evidence="10">Prolyl aminopeptidase</fullName>
    </alternativeName>
</protein>
<evidence type="ECO:0000313" key="14">
    <source>
        <dbReference type="Proteomes" id="UP000308707"/>
    </source>
</evidence>
<evidence type="ECO:0000256" key="11">
    <source>
        <dbReference type="SAM" id="SignalP"/>
    </source>
</evidence>
<dbReference type="InterPro" id="IPR002410">
    <property type="entry name" value="Peptidase_S33"/>
</dbReference>
<gene>
    <name evidence="13" type="ORF">FCE95_04935</name>
</gene>
<comment type="similarity">
    <text evidence="3">Belongs to the peptidase S33 family.</text>
</comment>
<dbReference type="InterPro" id="IPR005944">
    <property type="entry name" value="Pro_iminopeptidase"/>
</dbReference>
<dbReference type="Gene3D" id="3.40.50.1820">
    <property type="entry name" value="alpha/beta hydrolase"/>
    <property type="match status" value="1"/>
</dbReference>
<dbReference type="EC" id="3.4.11.5" evidence="4"/>
<dbReference type="RefSeq" id="WP_137265844.1">
    <property type="nucleotide sequence ID" value="NZ_SZUA01000001.1"/>
</dbReference>
<comment type="subcellular location">
    <subcellularLocation>
        <location evidence="2">Cytoplasm</location>
    </subcellularLocation>
</comment>
<keyword evidence="6" id="KW-0031">Aminopeptidase</keyword>
<evidence type="ECO:0000313" key="13">
    <source>
        <dbReference type="EMBL" id="TKR33637.1"/>
    </source>
</evidence>
<dbReference type="OrthoDB" id="9796770at2"/>
<dbReference type="GO" id="GO:0005737">
    <property type="term" value="C:cytoplasm"/>
    <property type="evidence" value="ECO:0007669"/>
    <property type="project" value="UniProtKB-SubCell"/>
</dbReference>
<evidence type="ECO:0000256" key="6">
    <source>
        <dbReference type="ARBA" id="ARBA00022438"/>
    </source>
</evidence>
<evidence type="ECO:0000256" key="5">
    <source>
        <dbReference type="ARBA" id="ARBA00021843"/>
    </source>
</evidence>
<sequence>MVEWIRAAALAAALTWGGAAAAANDDGLREAARIVGEAQKILGEDGIETTEQVELGGIPQTINVRGRHRDNPLLLVLHGGPGLPMMPVAHQYLRPLEEFFTVVQWDQRGAGKTYAANDPEKIGPTMSVERMAADAEELAAYLRKRYRKDKIVLLGHSWGTVLGTRLAQKHPDWFYAYVGVGQAVDVQENERLGYEAVLRWARSQGNAQAVRELESIAPYPPDPTKMSVARQLEILDLQRKWLTQAGGYLWRRTDDHYGDIVGLSPEYSPEDKTAWAKGLGFSLETLWPEIVALNFQAATRFDCPLVLFHGRHDLNTSAELAGRWFERIQAPSKKMVWFDYSGHMVFEEEPGRFMLALVRDVLPLTRNR</sequence>
<dbReference type="InterPro" id="IPR029058">
    <property type="entry name" value="AB_hydrolase_fold"/>
</dbReference>
<dbReference type="InterPro" id="IPR000073">
    <property type="entry name" value="AB_hydrolase_1"/>
</dbReference>
<keyword evidence="7" id="KW-0963">Cytoplasm</keyword>
<dbReference type="EMBL" id="SZUA01000001">
    <property type="protein sequence ID" value="TKR33637.1"/>
    <property type="molecule type" value="Genomic_DNA"/>
</dbReference>
<feature type="signal peptide" evidence="11">
    <location>
        <begin position="1"/>
        <end position="22"/>
    </location>
</feature>
<evidence type="ECO:0000256" key="7">
    <source>
        <dbReference type="ARBA" id="ARBA00022490"/>
    </source>
</evidence>
<accession>A0A4U5JZC2</accession>
<dbReference type="GO" id="GO:0006508">
    <property type="term" value="P:proteolysis"/>
    <property type="evidence" value="ECO:0007669"/>
    <property type="project" value="UniProtKB-KW"/>
</dbReference>
<evidence type="ECO:0000259" key="12">
    <source>
        <dbReference type="Pfam" id="PF00561"/>
    </source>
</evidence>
<dbReference type="SUPFAM" id="SSF53474">
    <property type="entry name" value="alpha/beta-Hydrolases"/>
    <property type="match status" value="1"/>
</dbReference>
<name>A0A4U5JZC2_9GAMM</name>
<evidence type="ECO:0000256" key="3">
    <source>
        <dbReference type="ARBA" id="ARBA00010088"/>
    </source>
</evidence>
<dbReference type="PANTHER" id="PTHR43722:SF1">
    <property type="entry name" value="PROLINE IMINOPEPTIDASE"/>
    <property type="match status" value="1"/>
</dbReference>
<keyword evidence="14" id="KW-1185">Reference proteome</keyword>
<evidence type="ECO:0000256" key="4">
    <source>
        <dbReference type="ARBA" id="ARBA00012568"/>
    </source>
</evidence>